<dbReference type="Pfam" id="PF13920">
    <property type="entry name" value="zf-C3HC4_3"/>
    <property type="match status" value="1"/>
</dbReference>
<keyword evidence="2" id="KW-0175">Coiled coil</keyword>
<name>A0A9D4UZL9_ADICA</name>
<protein>
    <recommendedName>
        <fullName evidence="3">RING-type domain-containing protein</fullName>
    </recommendedName>
</protein>
<evidence type="ECO:0000259" key="3">
    <source>
        <dbReference type="PROSITE" id="PS50089"/>
    </source>
</evidence>
<comment type="caution">
    <text evidence="4">The sequence shown here is derived from an EMBL/GenBank/DDBJ whole genome shotgun (WGS) entry which is preliminary data.</text>
</comment>
<dbReference type="SMART" id="SM00184">
    <property type="entry name" value="RING"/>
    <property type="match status" value="1"/>
</dbReference>
<dbReference type="Proteomes" id="UP000886520">
    <property type="component" value="Chromosome 8"/>
</dbReference>
<keyword evidence="1" id="KW-0479">Metal-binding</keyword>
<dbReference type="InterPro" id="IPR001841">
    <property type="entry name" value="Znf_RING"/>
</dbReference>
<reference evidence="4" key="1">
    <citation type="submission" date="2021-01" db="EMBL/GenBank/DDBJ databases">
        <title>Adiantum capillus-veneris genome.</title>
        <authorList>
            <person name="Fang Y."/>
            <person name="Liao Q."/>
        </authorList>
    </citation>
    <scope>NUCLEOTIDE SEQUENCE</scope>
    <source>
        <strain evidence="4">H3</strain>
        <tissue evidence="4">Leaf</tissue>
    </source>
</reference>
<accession>A0A9D4UZL9</accession>
<feature type="domain" description="RING-type" evidence="3">
    <location>
        <begin position="202"/>
        <end position="241"/>
    </location>
</feature>
<sequence length="252" mass="28191">MAYKWVDELDRRMLQQALSLAAVSSVSSNPRVFSAASSSTPPSAAFSSALDADDNDDLEDLCRAEFGLKLGKLKSRLRSQAEEQQASLHRFCTDVQNTPNAKLRRELAKSFIMDLASISELATSRYTPTLVKMQSTFLANVQVENETLAGDVSRFKNELADVKDALQRLEMEKQGIESEARRRFEDEKALLEVSLREELQACQVCLRNPRDIVIMPCLHGQFCGECLEAHQKTNRTCPTCRGVIRGTLPYIA</sequence>
<dbReference type="EMBL" id="JABFUD020000008">
    <property type="protein sequence ID" value="KAI5077071.1"/>
    <property type="molecule type" value="Genomic_DNA"/>
</dbReference>
<dbReference type="AlphaFoldDB" id="A0A9D4UZL9"/>
<feature type="coiled-coil region" evidence="2">
    <location>
        <begin position="152"/>
        <end position="179"/>
    </location>
</feature>
<dbReference type="OrthoDB" id="1932262at2759"/>
<dbReference type="PROSITE" id="PS50089">
    <property type="entry name" value="ZF_RING_2"/>
    <property type="match status" value="1"/>
</dbReference>
<evidence type="ECO:0000256" key="2">
    <source>
        <dbReference type="SAM" id="Coils"/>
    </source>
</evidence>
<dbReference type="GO" id="GO:0008270">
    <property type="term" value="F:zinc ion binding"/>
    <property type="evidence" value="ECO:0007669"/>
    <property type="project" value="UniProtKB-KW"/>
</dbReference>
<evidence type="ECO:0000313" key="5">
    <source>
        <dbReference type="Proteomes" id="UP000886520"/>
    </source>
</evidence>
<organism evidence="4 5">
    <name type="scientific">Adiantum capillus-veneris</name>
    <name type="common">Maidenhair fern</name>
    <dbReference type="NCBI Taxonomy" id="13818"/>
    <lineage>
        <taxon>Eukaryota</taxon>
        <taxon>Viridiplantae</taxon>
        <taxon>Streptophyta</taxon>
        <taxon>Embryophyta</taxon>
        <taxon>Tracheophyta</taxon>
        <taxon>Polypodiopsida</taxon>
        <taxon>Polypodiidae</taxon>
        <taxon>Polypodiales</taxon>
        <taxon>Pteridineae</taxon>
        <taxon>Pteridaceae</taxon>
        <taxon>Vittarioideae</taxon>
        <taxon>Adiantum</taxon>
    </lineage>
</organism>
<keyword evidence="1" id="KW-0862">Zinc</keyword>
<keyword evidence="1" id="KW-0863">Zinc-finger</keyword>
<dbReference type="PIRSF" id="PIRSF036836">
    <property type="entry name" value="RNase_bind_SBP1"/>
    <property type="match status" value="1"/>
</dbReference>
<proteinExistence type="predicted"/>
<keyword evidence="5" id="KW-1185">Reference proteome</keyword>
<dbReference type="Gene3D" id="3.30.40.10">
    <property type="entry name" value="Zinc/RING finger domain, C3HC4 (zinc finger)"/>
    <property type="match status" value="1"/>
</dbReference>
<gene>
    <name evidence="4" type="ORF">GOP47_0009136</name>
</gene>
<dbReference type="SUPFAM" id="SSF57850">
    <property type="entry name" value="RING/U-box"/>
    <property type="match status" value="1"/>
</dbReference>
<evidence type="ECO:0000256" key="1">
    <source>
        <dbReference type="PROSITE-ProRule" id="PRU00175"/>
    </source>
</evidence>
<dbReference type="InterPro" id="IPR013083">
    <property type="entry name" value="Znf_RING/FYVE/PHD"/>
</dbReference>
<evidence type="ECO:0000313" key="4">
    <source>
        <dbReference type="EMBL" id="KAI5077071.1"/>
    </source>
</evidence>